<sequence length="208" mass="24157">MKIMELCLLELLEFGFMQTDPNWANFLYDPDQRKIKLLDFGASRSYSKKFIDTYVKIIKAAADDDRDTVLRLSQKLGFLTGYESKVMEEAHIDAVMILGEVFRIDGDYNFSARETTLKIQNLIPTMLAHRLCPPPEEIYSLHRKLSGVYLLCSKLNVAFPARKQFFDMYNKYKFDDDLEEVQQRQKIQYPGVAKSIESDIDNLVGIMK</sequence>
<dbReference type="RefSeq" id="XP_018334944.2">
    <property type="nucleotide sequence ID" value="XM_018479442.2"/>
</dbReference>
<organism evidence="2 3">
    <name type="scientific">Agrilus planipennis</name>
    <name type="common">Emerald ash borer</name>
    <name type="synonym">Agrilus marcopoli</name>
    <dbReference type="NCBI Taxonomy" id="224129"/>
    <lineage>
        <taxon>Eukaryota</taxon>
        <taxon>Metazoa</taxon>
        <taxon>Ecdysozoa</taxon>
        <taxon>Arthropoda</taxon>
        <taxon>Hexapoda</taxon>
        <taxon>Insecta</taxon>
        <taxon>Pterygota</taxon>
        <taxon>Neoptera</taxon>
        <taxon>Endopterygota</taxon>
        <taxon>Coleoptera</taxon>
        <taxon>Polyphaga</taxon>
        <taxon>Elateriformia</taxon>
        <taxon>Buprestoidea</taxon>
        <taxon>Buprestidae</taxon>
        <taxon>Agrilinae</taxon>
        <taxon>Agrilus</taxon>
    </lineage>
</organism>
<protein>
    <submittedName>
        <fullName evidence="3">Atypical kinase COQ8A, mitochondrial</fullName>
    </submittedName>
</protein>
<feature type="non-terminal residue" evidence="3">
    <location>
        <position position="208"/>
    </location>
</feature>
<dbReference type="PANTHER" id="PTHR43851:SF3">
    <property type="entry name" value="COENZYME Q8"/>
    <property type="match status" value="1"/>
</dbReference>
<reference evidence="3" key="1">
    <citation type="submission" date="2025-08" db="UniProtKB">
        <authorList>
            <consortium name="RefSeq"/>
        </authorList>
    </citation>
    <scope>IDENTIFICATION</scope>
    <source>
        <tissue evidence="3">Entire body</tissue>
    </source>
</reference>
<dbReference type="Proteomes" id="UP000192223">
    <property type="component" value="Unplaced"/>
</dbReference>
<dbReference type="KEGG" id="apln:108743846"/>
<dbReference type="GO" id="GO:0016301">
    <property type="term" value="F:kinase activity"/>
    <property type="evidence" value="ECO:0007669"/>
    <property type="project" value="UniProtKB-KW"/>
</dbReference>
<dbReference type="InterPro" id="IPR004147">
    <property type="entry name" value="ABC1_dom"/>
</dbReference>
<dbReference type="InParanoid" id="A0A1W4XG14"/>
<feature type="domain" description="ABC1 atypical kinase-like" evidence="1">
    <location>
        <begin position="2"/>
        <end position="71"/>
    </location>
</feature>
<dbReference type="PANTHER" id="PTHR43851">
    <property type="match status" value="1"/>
</dbReference>
<dbReference type="OrthoDB" id="201153at2759"/>
<proteinExistence type="predicted"/>
<dbReference type="InterPro" id="IPR051409">
    <property type="entry name" value="Atypical_kinase_ADCK"/>
</dbReference>
<gene>
    <name evidence="3" type="primary">LOC108743846</name>
</gene>
<keyword evidence="2" id="KW-1185">Reference proteome</keyword>
<keyword evidence="3" id="KW-0808">Transferase</keyword>
<dbReference type="AlphaFoldDB" id="A0A1W4XG14"/>
<dbReference type="GO" id="GO:0006744">
    <property type="term" value="P:ubiquinone biosynthetic process"/>
    <property type="evidence" value="ECO:0007669"/>
    <property type="project" value="TreeGrafter"/>
</dbReference>
<dbReference type="GeneID" id="108743846"/>
<evidence type="ECO:0000313" key="3">
    <source>
        <dbReference type="RefSeq" id="XP_018334944.2"/>
    </source>
</evidence>
<evidence type="ECO:0000313" key="2">
    <source>
        <dbReference type="Proteomes" id="UP000192223"/>
    </source>
</evidence>
<dbReference type="Pfam" id="PF03109">
    <property type="entry name" value="ABC1"/>
    <property type="match status" value="1"/>
</dbReference>
<name>A0A1W4XG14_AGRPL</name>
<dbReference type="STRING" id="224129.A0A1W4XG14"/>
<accession>A0A1W4XG14</accession>
<evidence type="ECO:0000259" key="1">
    <source>
        <dbReference type="Pfam" id="PF03109"/>
    </source>
</evidence>
<keyword evidence="3" id="KW-0418">Kinase</keyword>